<dbReference type="PANTHER" id="PTHR35550">
    <property type="match status" value="1"/>
</dbReference>
<reference evidence="1 2" key="1">
    <citation type="journal article" date="2018" name="Mol. Biol. Evol.">
        <title>Analysis of the draft genome of the red seaweed Gracilariopsis chorda provides insights into genome size evolution in Rhodophyta.</title>
        <authorList>
            <person name="Lee J."/>
            <person name="Yang E.C."/>
            <person name="Graf L."/>
            <person name="Yang J.H."/>
            <person name="Qiu H."/>
            <person name="Zel Zion U."/>
            <person name="Chan C.X."/>
            <person name="Stephens T.G."/>
            <person name="Weber A.P.M."/>
            <person name="Boo G.H."/>
            <person name="Boo S.M."/>
            <person name="Kim K.M."/>
            <person name="Shin Y."/>
            <person name="Jung M."/>
            <person name="Lee S.J."/>
            <person name="Yim H.S."/>
            <person name="Lee J.H."/>
            <person name="Bhattacharya D."/>
            <person name="Yoon H.S."/>
        </authorList>
    </citation>
    <scope>NUCLEOTIDE SEQUENCE [LARGE SCALE GENOMIC DNA]</scope>
    <source>
        <strain evidence="1 2">SKKU-2015</strain>
        <tissue evidence="1">Whole body</tissue>
    </source>
</reference>
<evidence type="ECO:0008006" key="3">
    <source>
        <dbReference type="Google" id="ProtNLM"/>
    </source>
</evidence>
<sequence length="213" mass="23999">MTAKAFVPCIPLTVKSTYQLCRTVPSRRLSLSQRKVPQRSVIVAEATNEPPPPPGTADEQTETTFILEEEALDPGSDTVVVPGSFNLAAFFMFSGGLCVYLGDGWLVPGFPILLVGILLSVQSTRIRIVFGPTRLSVARITGSGLELIRGWKYKDITNWEFWWKRLPVLVYFKEKESYYGRGSIHFFPILTKGDVLLEQFIKRTPHLDKSQYK</sequence>
<evidence type="ECO:0000313" key="1">
    <source>
        <dbReference type="EMBL" id="PXF42166.1"/>
    </source>
</evidence>
<proteinExistence type="predicted"/>
<dbReference type="AlphaFoldDB" id="A0A2V3IJ92"/>
<dbReference type="EMBL" id="NBIV01000174">
    <property type="protein sequence ID" value="PXF42166.1"/>
    <property type="molecule type" value="Genomic_DNA"/>
</dbReference>
<protein>
    <recommendedName>
        <fullName evidence="3">DUF3119 family protein</fullName>
    </recommendedName>
</protein>
<dbReference type="Pfam" id="PF11317">
    <property type="entry name" value="DUF3119"/>
    <property type="match status" value="1"/>
</dbReference>
<comment type="caution">
    <text evidence="1">The sequence shown here is derived from an EMBL/GenBank/DDBJ whole genome shotgun (WGS) entry which is preliminary data.</text>
</comment>
<dbReference type="Proteomes" id="UP000247409">
    <property type="component" value="Unassembled WGS sequence"/>
</dbReference>
<organism evidence="1 2">
    <name type="scientific">Gracilariopsis chorda</name>
    <dbReference type="NCBI Taxonomy" id="448386"/>
    <lineage>
        <taxon>Eukaryota</taxon>
        <taxon>Rhodophyta</taxon>
        <taxon>Florideophyceae</taxon>
        <taxon>Rhodymeniophycidae</taxon>
        <taxon>Gracilariales</taxon>
        <taxon>Gracilariaceae</taxon>
        <taxon>Gracilariopsis</taxon>
    </lineage>
</organism>
<gene>
    <name evidence="1" type="ORF">BWQ96_08086</name>
</gene>
<dbReference type="STRING" id="448386.A0A2V3IJ92"/>
<name>A0A2V3IJ92_9FLOR</name>
<keyword evidence="2" id="KW-1185">Reference proteome</keyword>
<dbReference type="InterPro" id="IPR021467">
    <property type="entry name" value="DUF3119"/>
</dbReference>
<dbReference type="PANTHER" id="PTHR35550:SF2">
    <property type="entry name" value="OS05G0401200 PROTEIN"/>
    <property type="match status" value="1"/>
</dbReference>
<accession>A0A2V3IJ92</accession>
<evidence type="ECO:0000313" key="2">
    <source>
        <dbReference type="Proteomes" id="UP000247409"/>
    </source>
</evidence>
<dbReference type="OrthoDB" id="5903at2759"/>